<dbReference type="Pfam" id="PF00211">
    <property type="entry name" value="Guanylate_cyc"/>
    <property type="match status" value="1"/>
</dbReference>
<dbReference type="PANTHER" id="PTHR43081:SF1">
    <property type="entry name" value="ADENYLATE CYCLASE, TERMINAL-DIFFERENTIATION SPECIFIC"/>
    <property type="match status" value="1"/>
</dbReference>
<evidence type="ECO:0000313" key="3">
    <source>
        <dbReference type="EMBL" id="MBB4103697.1"/>
    </source>
</evidence>
<dbReference type="AlphaFoldDB" id="A0A7W6K458"/>
<dbReference type="SUPFAM" id="SSF55073">
    <property type="entry name" value="Nucleotide cyclase"/>
    <property type="match status" value="1"/>
</dbReference>
<dbReference type="InterPro" id="IPR029787">
    <property type="entry name" value="Nucleotide_cyclase"/>
</dbReference>
<dbReference type="Proteomes" id="UP000584824">
    <property type="component" value="Unassembled WGS sequence"/>
</dbReference>
<accession>A0A7W6K458</accession>
<dbReference type="GO" id="GO:0006171">
    <property type="term" value="P:cAMP biosynthetic process"/>
    <property type="evidence" value="ECO:0007669"/>
    <property type="project" value="TreeGrafter"/>
</dbReference>
<dbReference type="Gene3D" id="3.30.70.1230">
    <property type="entry name" value="Nucleotide cyclase"/>
    <property type="match status" value="1"/>
</dbReference>
<feature type="transmembrane region" description="Helical" evidence="1">
    <location>
        <begin position="291"/>
        <end position="314"/>
    </location>
</feature>
<feature type="transmembrane region" description="Helical" evidence="1">
    <location>
        <begin position="20"/>
        <end position="43"/>
    </location>
</feature>
<keyword evidence="4" id="KW-1185">Reference proteome</keyword>
<keyword evidence="1" id="KW-0472">Membrane</keyword>
<dbReference type="PANTHER" id="PTHR43081">
    <property type="entry name" value="ADENYLATE CYCLASE, TERMINAL-DIFFERENTIATION SPECIFIC-RELATED"/>
    <property type="match status" value="1"/>
</dbReference>
<proteinExistence type="predicted"/>
<dbReference type="CDD" id="cd07302">
    <property type="entry name" value="CHD"/>
    <property type="match status" value="1"/>
</dbReference>
<feature type="domain" description="Guanylate cyclase" evidence="2">
    <location>
        <begin position="412"/>
        <end position="552"/>
    </location>
</feature>
<dbReference type="EMBL" id="JACIDU010000008">
    <property type="protein sequence ID" value="MBB4103697.1"/>
    <property type="molecule type" value="Genomic_DNA"/>
</dbReference>
<evidence type="ECO:0000313" key="4">
    <source>
        <dbReference type="Proteomes" id="UP000584824"/>
    </source>
</evidence>
<organism evidence="3 4">
    <name type="scientific">Allorhizobium borbori</name>
    <dbReference type="NCBI Taxonomy" id="485907"/>
    <lineage>
        <taxon>Bacteria</taxon>
        <taxon>Pseudomonadati</taxon>
        <taxon>Pseudomonadota</taxon>
        <taxon>Alphaproteobacteria</taxon>
        <taxon>Hyphomicrobiales</taxon>
        <taxon>Rhizobiaceae</taxon>
        <taxon>Rhizobium/Agrobacterium group</taxon>
        <taxon>Allorhizobium</taxon>
    </lineage>
</organism>
<dbReference type="PROSITE" id="PS50125">
    <property type="entry name" value="GUANYLATE_CYCLASE_2"/>
    <property type="match status" value="1"/>
</dbReference>
<evidence type="ECO:0000259" key="2">
    <source>
        <dbReference type="PROSITE" id="PS50125"/>
    </source>
</evidence>
<comment type="caution">
    <text evidence="3">The sequence shown here is derived from an EMBL/GenBank/DDBJ whole genome shotgun (WGS) entry which is preliminary data.</text>
</comment>
<evidence type="ECO:0000256" key="1">
    <source>
        <dbReference type="SAM" id="Phobius"/>
    </source>
</evidence>
<dbReference type="InterPro" id="IPR007890">
    <property type="entry name" value="CHASE2"/>
</dbReference>
<dbReference type="Pfam" id="PF05226">
    <property type="entry name" value="CHASE2"/>
    <property type="match status" value="1"/>
</dbReference>
<sequence length="656" mass="69729">MASQDPLNPNTLIRSRPVQIILLAALVLALTGLIARLPAWALIDDRAFDYLSTLGAEPRPDDSPVIVAIDEPSLAEINKQWPWPRSLHGRLVSALRAAGARAIGLDIIFSEPSKPEEDAALAAALGSDIVLAGDETLVKSAQADQFIRVLPLQIFSDAGAQSGIASVDLGHDGVLRTMPNYFDGFAATLASVASLAVEMPPEGNRIQTFGGARTYPTVSYYQALDPEHFLPPGFFRDKVVIVGLSLQNAPTLAAGGTDAFATSDTIHTGKLTAGAEVHATIFDNLRLGRSIGIGSATLTGLVLAAAALFAAAIVWRDTGWITAIAGIGALIALVAGSYVALRFGRVFVSPMAPALAFTGIAMGQAALDYAGERRSRRYVTRAFSQYLAPALVEQLARDPSRLKLGGEKRELSILFSDVRGFTTIAEQLKGDPQQLTTLINRLLTPLSDIVLAHNGTIDKYIGDCIMAFWNAPLDDADHAVNAVGAALAMLESMEALNLTLKAEAEAEGRVHYPLQIGAGINTGECVVGNMGSTSRFDYSALGDAVNLAARLEGSSKLYGVSLLLGEGTARAASHAFAIFELDRIRVKGKMEEVPVFTALRGSFSPEIQGRHADFIAARYRCDTAVCRTMATALAADIPGLRKYYEMMLVIPEADQA</sequence>
<dbReference type="InterPro" id="IPR050697">
    <property type="entry name" value="Adenylyl/Guanylyl_Cyclase_3/4"/>
</dbReference>
<dbReference type="RefSeq" id="WP_183792483.1">
    <property type="nucleotide sequence ID" value="NZ_JACIDU010000008.1"/>
</dbReference>
<protein>
    <submittedName>
        <fullName evidence="3">Adenylate cyclase</fullName>
        <ecNumber evidence="3">4.6.1.1</ecNumber>
    </submittedName>
</protein>
<dbReference type="GO" id="GO:0004016">
    <property type="term" value="F:adenylate cyclase activity"/>
    <property type="evidence" value="ECO:0007669"/>
    <property type="project" value="UniProtKB-EC"/>
</dbReference>
<dbReference type="GO" id="GO:0035556">
    <property type="term" value="P:intracellular signal transduction"/>
    <property type="evidence" value="ECO:0007669"/>
    <property type="project" value="InterPro"/>
</dbReference>
<dbReference type="EC" id="4.6.1.1" evidence="3"/>
<feature type="transmembrane region" description="Helical" evidence="1">
    <location>
        <begin position="320"/>
        <end position="341"/>
    </location>
</feature>
<gene>
    <name evidence="3" type="ORF">GGQ66_002265</name>
</gene>
<reference evidence="3 4" key="1">
    <citation type="submission" date="2020-08" db="EMBL/GenBank/DDBJ databases">
        <title>Genomic Encyclopedia of Type Strains, Phase IV (KMG-IV): sequencing the most valuable type-strain genomes for metagenomic binning, comparative biology and taxonomic classification.</title>
        <authorList>
            <person name="Goeker M."/>
        </authorList>
    </citation>
    <scope>NUCLEOTIDE SEQUENCE [LARGE SCALE GENOMIC DNA]</scope>
    <source>
        <strain evidence="3 4">DSM 26385</strain>
    </source>
</reference>
<name>A0A7W6K458_9HYPH</name>
<dbReference type="SMART" id="SM00044">
    <property type="entry name" value="CYCc"/>
    <property type="match status" value="1"/>
</dbReference>
<keyword evidence="1" id="KW-0812">Transmembrane</keyword>
<keyword evidence="1" id="KW-1133">Transmembrane helix</keyword>
<dbReference type="SMART" id="SM01080">
    <property type="entry name" value="CHASE2"/>
    <property type="match status" value="1"/>
</dbReference>
<dbReference type="InterPro" id="IPR001054">
    <property type="entry name" value="A/G_cyclase"/>
</dbReference>
<keyword evidence="3" id="KW-0456">Lyase</keyword>